<sequence>MDTNETMERAEYIYEMDDEENVTDGVVTAVGNATEMSMTEMTPLHESVDVDALNDLFSDNHDGSSRNQGRVRFTYCGCRIHILSTGRVLVEPDGN</sequence>
<keyword evidence="3" id="KW-1185">Reference proteome</keyword>
<dbReference type="AlphaFoldDB" id="A0AAV3UBI4"/>
<dbReference type="InterPro" id="IPR040624">
    <property type="entry name" value="HalOD1"/>
</dbReference>
<comment type="caution">
    <text evidence="2">The sequence shown here is derived from an EMBL/GenBank/DDBJ whole genome shotgun (WGS) entry which is preliminary data.</text>
</comment>
<evidence type="ECO:0000313" key="3">
    <source>
        <dbReference type="Proteomes" id="UP001501729"/>
    </source>
</evidence>
<evidence type="ECO:0000313" key="2">
    <source>
        <dbReference type="EMBL" id="GAA5041079.1"/>
    </source>
</evidence>
<accession>A0AAV3UBI4</accession>
<dbReference type="GeneID" id="68614970"/>
<reference evidence="2 3" key="1">
    <citation type="journal article" date="2019" name="Int. J. Syst. Evol. Microbiol.">
        <title>The Global Catalogue of Microorganisms (GCM) 10K type strain sequencing project: providing services to taxonomists for standard genome sequencing and annotation.</title>
        <authorList>
            <consortium name="The Broad Institute Genomics Platform"/>
            <consortium name="The Broad Institute Genome Sequencing Center for Infectious Disease"/>
            <person name="Wu L."/>
            <person name="Ma J."/>
        </authorList>
    </citation>
    <scope>NUCLEOTIDE SEQUENCE [LARGE SCALE GENOMIC DNA]</scope>
    <source>
        <strain evidence="2 3">JCM 17504</strain>
    </source>
</reference>
<organism evidence="2 3">
    <name type="scientific">Haladaptatus pallidirubidus</name>
    <dbReference type="NCBI Taxonomy" id="1008152"/>
    <lineage>
        <taxon>Archaea</taxon>
        <taxon>Methanobacteriati</taxon>
        <taxon>Methanobacteriota</taxon>
        <taxon>Stenosarchaea group</taxon>
        <taxon>Halobacteria</taxon>
        <taxon>Halobacteriales</taxon>
        <taxon>Haladaptataceae</taxon>
        <taxon>Haladaptatus</taxon>
    </lineage>
</organism>
<gene>
    <name evidence="2" type="ORF">GCM10025751_02740</name>
</gene>
<dbReference type="Proteomes" id="UP001501729">
    <property type="component" value="Unassembled WGS sequence"/>
</dbReference>
<protein>
    <recommendedName>
        <fullName evidence="1">Halobacterial output domain-containing protein</fullName>
    </recommendedName>
</protein>
<proteinExistence type="predicted"/>
<feature type="domain" description="Halobacterial output" evidence="1">
    <location>
        <begin position="18"/>
        <end position="92"/>
    </location>
</feature>
<evidence type="ECO:0000259" key="1">
    <source>
        <dbReference type="Pfam" id="PF18545"/>
    </source>
</evidence>
<dbReference type="RefSeq" id="WP_227774996.1">
    <property type="nucleotide sequence ID" value="NZ_BAABKX010000001.1"/>
</dbReference>
<dbReference type="Pfam" id="PF18545">
    <property type="entry name" value="HalOD1"/>
    <property type="match status" value="1"/>
</dbReference>
<dbReference type="EMBL" id="BAABKX010000001">
    <property type="protein sequence ID" value="GAA5041079.1"/>
    <property type="molecule type" value="Genomic_DNA"/>
</dbReference>
<name>A0AAV3UBI4_9EURY</name>